<dbReference type="InterPro" id="IPR038726">
    <property type="entry name" value="PDDEXK_AddAB-type"/>
</dbReference>
<dbReference type="AlphaFoldDB" id="A0ABD5WT88"/>
<evidence type="ECO:0000256" key="10">
    <source>
        <dbReference type="ARBA" id="ARBA00023204"/>
    </source>
</evidence>
<dbReference type="EMBL" id="JBHTAG010000001">
    <property type="protein sequence ID" value="MFC7095678.1"/>
    <property type="molecule type" value="Genomic_DNA"/>
</dbReference>
<evidence type="ECO:0000256" key="8">
    <source>
        <dbReference type="ARBA" id="ARBA00022840"/>
    </source>
</evidence>
<evidence type="ECO:0000256" key="16">
    <source>
        <dbReference type="SAM" id="MobiDB-lite"/>
    </source>
</evidence>
<evidence type="ECO:0000256" key="1">
    <source>
        <dbReference type="ARBA" id="ARBA00009922"/>
    </source>
</evidence>
<organism evidence="19 20">
    <name type="scientific">Halobaculum marinum</name>
    <dbReference type="NCBI Taxonomy" id="3031996"/>
    <lineage>
        <taxon>Archaea</taxon>
        <taxon>Methanobacteriati</taxon>
        <taxon>Methanobacteriota</taxon>
        <taxon>Stenosarchaea group</taxon>
        <taxon>Halobacteria</taxon>
        <taxon>Halobacteriales</taxon>
        <taxon>Haloferacaceae</taxon>
        <taxon>Halobaculum</taxon>
    </lineage>
</organism>
<keyword evidence="10" id="KW-0234">DNA repair</keyword>
<dbReference type="InterPro" id="IPR000212">
    <property type="entry name" value="DNA_helicase_UvrD/REP"/>
</dbReference>
<dbReference type="PROSITE" id="PS51217">
    <property type="entry name" value="UVRD_HELICASE_CTER"/>
    <property type="match status" value="1"/>
</dbReference>
<dbReference type="CDD" id="cd17932">
    <property type="entry name" value="DEXQc_UvrD"/>
    <property type="match status" value="1"/>
</dbReference>
<dbReference type="Gene3D" id="3.40.50.300">
    <property type="entry name" value="P-loop containing nucleotide triphosphate hydrolases"/>
    <property type="match status" value="3"/>
</dbReference>
<comment type="similarity">
    <text evidence="1">Belongs to the helicase family. UvrD subfamily.</text>
</comment>
<evidence type="ECO:0000256" key="3">
    <source>
        <dbReference type="ARBA" id="ARBA00022741"/>
    </source>
</evidence>
<keyword evidence="8 15" id="KW-0067">ATP-binding</keyword>
<comment type="catalytic activity">
    <reaction evidence="14">
        <text>ATP + H2O = ADP + phosphate + H(+)</text>
        <dbReference type="Rhea" id="RHEA:13065"/>
        <dbReference type="ChEBI" id="CHEBI:15377"/>
        <dbReference type="ChEBI" id="CHEBI:15378"/>
        <dbReference type="ChEBI" id="CHEBI:30616"/>
        <dbReference type="ChEBI" id="CHEBI:43474"/>
        <dbReference type="ChEBI" id="CHEBI:456216"/>
        <dbReference type="EC" id="5.6.2.4"/>
    </reaction>
</comment>
<dbReference type="Pfam" id="PF12705">
    <property type="entry name" value="PDDEXK_1"/>
    <property type="match status" value="1"/>
</dbReference>
<evidence type="ECO:0000256" key="14">
    <source>
        <dbReference type="ARBA" id="ARBA00048988"/>
    </source>
</evidence>
<sequence length="1029" mass="117585">MDTISLAEFERRWEKLNDWEIEGGKHDILHHESGPLWVLAGPGSGKTEALIIKTLRLLVVDGVAPESIMLTTFTEKGAEELEDRIAVAVHAFGYGDEIDVTNIRSGTLHSLCDSLMDEYRYPGYLDLQLLDQHDQEFFVRRHADELRTWLKDDEYGAYEFFESLRQPWKTNYPPNTWEATRLGIQLLNKARQYRTDPERLAESDEPVLRQLGEHLETYQELLESPDQQRCDFAALQEHFLEFIESTSSDRLFNGDPEVDKPPLEYVLVDEYQDTNPLQERIYFELAKRCDGDLTVVGDDDQALYRFRGGTVECMVRFGERCEVELGVSPETAQLTENFRSHNEIVEWINRYIHHHKELSATLRAPNKEQLDPAAELDGDYPAVNAILGGNRQDTAAIAAELVEYILEEGILDDPSQIALLVRSSKESPQNAGPFVNELRSRGIDVYNPRNKALLDQEEIQLALGGLLRVLDRDLTVLDSNRIRGNFQSSAHDWIEAFDELRAEAASDELDAYVKNAHENLDGHDTDEWLESVMDVFYRLMAHDPFSTWREEDPNRAKRLATLTNLLEAFTNIYNGKLRTSGHYEGQISHGWLVNFYYNFVQYVANSGFDEPEDPYDKIPEGFAQVMTVHQAKGLEFPVVLAADIDKSDGPDGTHFMEDVLAPYSDLDTDESSAKVRADGDNIRRFFVQYSRAQDALVLAGARSNVEQIALGNSADGTPITPDDLEAAGRVLTDSNDFSRFDVIDREFDRGAGVRRRYSVTGDILSYRRCARQYGHFSDYGFSPAQAAQLYFGTVVHETLDRMHQQYRGQLDEVEASVPEEADIERYFEQVSNALIAHGTKPMSGEAKERALEYIKEFNEEMAEELYPRVKDTEHRLQAQHQDFVIEGTVDVLIREDGTDSEEPSDWEIWDYKASQLPDKGNIDLENYRYQMQVYAGLYEQKNGVLPSRAVLYFMGESDPEQAQVEIEFDRDQIDSAMETFSSTVGSIERSRESQEWNPPEKPPSKETCTSCDLRWDCPVVEDEYPMRAP</sequence>
<evidence type="ECO:0000259" key="17">
    <source>
        <dbReference type="PROSITE" id="PS51198"/>
    </source>
</evidence>
<evidence type="ECO:0000256" key="4">
    <source>
        <dbReference type="ARBA" id="ARBA00022763"/>
    </source>
</evidence>
<evidence type="ECO:0000256" key="15">
    <source>
        <dbReference type="PROSITE-ProRule" id="PRU00560"/>
    </source>
</evidence>
<keyword evidence="3 15" id="KW-0547">Nucleotide-binding</keyword>
<comment type="caution">
    <text evidence="19">The sequence shown here is derived from an EMBL/GenBank/DDBJ whole genome shotgun (WGS) entry which is preliminary data.</text>
</comment>
<dbReference type="EC" id="5.6.2.4" evidence="13"/>
<reference evidence="19 20" key="1">
    <citation type="journal article" date="2019" name="Int. J. Syst. Evol. Microbiol.">
        <title>The Global Catalogue of Microorganisms (GCM) 10K type strain sequencing project: providing services to taxonomists for standard genome sequencing and annotation.</title>
        <authorList>
            <consortium name="The Broad Institute Genomics Platform"/>
            <consortium name="The Broad Institute Genome Sequencing Center for Infectious Disease"/>
            <person name="Wu L."/>
            <person name="Ma J."/>
        </authorList>
    </citation>
    <scope>NUCLEOTIDE SEQUENCE [LARGE SCALE GENOMIC DNA]</scope>
    <source>
        <strain evidence="19 20">DT55</strain>
    </source>
</reference>
<keyword evidence="20" id="KW-1185">Reference proteome</keyword>
<accession>A0ABD5WT88</accession>
<dbReference type="InterPro" id="IPR014016">
    <property type="entry name" value="UvrD-like_ATP-bd"/>
</dbReference>
<proteinExistence type="inferred from homology"/>
<feature type="region of interest" description="Disordered" evidence="16">
    <location>
        <begin position="981"/>
        <end position="1009"/>
    </location>
</feature>
<feature type="binding site" evidence="15">
    <location>
        <begin position="40"/>
        <end position="47"/>
    </location>
    <ligand>
        <name>ATP</name>
        <dbReference type="ChEBI" id="CHEBI:30616"/>
    </ligand>
</feature>
<keyword evidence="9" id="KW-0238">DNA-binding</keyword>
<evidence type="ECO:0000313" key="19">
    <source>
        <dbReference type="EMBL" id="MFC7095678.1"/>
    </source>
</evidence>
<feature type="domain" description="UvrD-like helicase C-terminal" evidence="18">
    <location>
        <begin position="342"/>
        <end position="633"/>
    </location>
</feature>
<keyword evidence="4" id="KW-0227">DNA damage</keyword>
<keyword evidence="6 15" id="KW-0347">Helicase</keyword>
<evidence type="ECO:0000256" key="7">
    <source>
        <dbReference type="ARBA" id="ARBA00022839"/>
    </source>
</evidence>
<dbReference type="RefSeq" id="WP_390218457.1">
    <property type="nucleotide sequence ID" value="NZ_JBHTAG010000001.1"/>
</dbReference>
<evidence type="ECO:0000256" key="5">
    <source>
        <dbReference type="ARBA" id="ARBA00022801"/>
    </source>
</evidence>
<keyword evidence="2" id="KW-0540">Nuclease</keyword>
<evidence type="ECO:0000313" key="20">
    <source>
        <dbReference type="Proteomes" id="UP001596388"/>
    </source>
</evidence>
<dbReference type="PANTHER" id="PTHR11070">
    <property type="entry name" value="UVRD / RECB / PCRA DNA HELICASE FAMILY MEMBER"/>
    <property type="match status" value="1"/>
</dbReference>
<dbReference type="PANTHER" id="PTHR11070:SF2">
    <property type="entry name" value="ATP-DEPENDENT DNA HELICASE SRS2"/>
    <property type="match status" value="1"/>
</dbReference>
<dbReference type="GO" id="GO:0003677">
    <property type="term" value="F:DNA binding"/>
    <property type="evidence" value="ECO:0007669"/>
    <property type="project" value="UniProtKB-KW"/>
</dbReference>
<dbReference type="Pfam" id="PF13361">
    <property type="entry name" value="UvrD_C"/>
    <property type="match status" value="1"/>
</dbReference>
<evidence type="ECO:0000259" key="18">
    <source>
        <dbReference type="PROSITE" id="PS51217"/>
    </source>
</evidence>
<evidence type="ECO:0000256" key="6">
    <source>
        <dbReference type="ARBA" id="ARBA00022806"/>
    </source>
</evidence>
<evidence type="ECO:0000256" key="12">
    <source>
        <dbReference type="ARBA" id="ARBA00034617"/>
    </source>
</evidence>
<dbReference type="InterPro" id="IPR027417">
    <property type="entry name" value="P-loop_NTPase"/>
</dbReference>
<dbReference type="GO" id="GO:0043138">
    <property type="term" value="F:3'-5' DNA helicase activity"/>
    <property type="evidence" value="ECO:0007669"/>
    <property type="project" value="UniProtKB-EC"/>
</dbReference>
<keyword evidence="5 15" id="KW-0378">Hydrolase</keyword>
<dbReference type="PROSITE" id="PS51198">
    <property type="entry name" value="UVRD_HELICASE_ATP_BIND"/>
    <property type="match status" value="1"/>
</dbReference>
<dbReference type="SUPFAM" id="SSF52540">
    <property type="entry name" value="P-loop containing nucleoside triphosphate hydrolases"/>
    <property type="match status" value="1"/>
</dbReference>
<evidence type="ECO:0000256" key="11">
    <source>
        <dbReference type="ARBA" id="ARBA00023235"/>
    </source>
</evidence>
<dbReference type="InterPro" id="IPR011604">
    <property type="entry name" value="PDDEXK-like_dom_sf"/>
</dbReference>
<dbReference type="InterPro" id="IPR013986">
    <property type="entry name" value="DExx_box_DNA_helicase_dom_sf"/>
</dbReference>
<feature type="domain" description="UvrD-like helicase ATP-binding" evidence="17">
    <location>
        <begin position="19"/>
        <end position="341"/>
    </location>
</feature>
<name>A0ABD5WT88_9EURY</name>
<keyword evidence="7" id="KW-0269">Exonuclease</keyword>
<dbReference type="Gene3D" id="1.10.10.160">
    <property type="match status" value="1"/>
</dbReference>
<dbReference type="InterPro" id="IPR014017">
    <property type="entry name" value="DNA_helicase_UvrD-like_C"/>
</dbReference>
<protein>
    <recommendedName>
        <fullName evidence="13">DNA 3'-5' helicase</fullName>
        <ecNumber evidence="13">5.6.2.4</ecNumber>
    </recommendedName>
</protein>
<gene>
    <name evidence="19" type="ORF">ACFQKD_00025</name>
</gene>
<dbReference type="GO" id="GO:0004527">
    <property type="term" value="F:exonuclease activity"/>
    <property type="evidence" value="ECO:0007669"/>
    <property type="project" value="UniProtKB-KW"/>
</dbReference>
<keyword evidence="11" id="KW-0413">Isomerase</keyword>
<dbReference type="Proteomes" id="UP001596388">
    <property type="component" value="Unassembled WGS sequence"/>
</dbReference>
<evidence type="ECO:0000256" key="13">
    <source>
        <dbReference type="ARBA" id="ARBA00034808"/>
    </source>
</evidence>
<dbReference type="Pfam" id="PF00580">
    <property type="entry name" value="UvrD-helicase"/>
    <property type="match status" value="1"/>
</dbReference>
<dbReference type="GO" id="GO:0006281">
    <property type="term" value="P:DNA repair"/>
    <property type="evidence" value="ECO:0007669"/>
    <property type="project" value="UniProtKB-KW"/>
</dbReference>
<dbReference type="Gene3D" id="3.90.320.10">
    <property type="match status" value="1"/>
</dbReference>
<comment type="catalytic activity">
    <reaction evidence="12">
        <text>Couples ATP hydrolysis with the unwinding of duplex DNA by translocating in the 3'-5' direction.</text>
        <dbReference type="EC" id="5.6.2.4"/>
    </reaction>
</comment>
<evidence type="ECO:0000256" key="9">
    <source>
        <dbReference type="ARBA" id="ARBA00023125"/>
    </source>
</evidence>
<evidence type="ECO:0000256" key="2">
    <source>
        <dbReference type="ARBA" id="ARBA00022722"/>
    </source>
</evidence>
<dbReference type="GO" id="GO:0005524">
    <property type="term" value="F:ATP binding"/>
    <property type="evidence" value="ECO:0007669"/>
    <property type="project" value="UniProtKB-UniRule"/>
</dbReference>